<dbReference type="EMBL" id="CM056809">
    <property type="protein sequence ID" value="KAJ8649029.1"/>
    <property type="molecule type" value="Genomic_DNA"/>
</dbReference>
<sequence length="134" mass="14740">MVWTEAGHGSGFSFHGNNAKGASSLVTRRAPTIPLWSLPTAPVTQTGLCFMTSTARVLQFDEAKQRRFFSGNRWIPTTISTPTKINNETSSFLIGKIHGLVVLADAGCHVQTLHKPNGVIEQIIPWSTQERWGH</sequence>
<organism evidence="1 2">
    <name type="scientific">Persea americana</name>
    <name type="common">Avocado</name>
    <dbReference type="NCBI Taxonomy" id="3435"/>
    <lineage>
        <taxon>Eukaryota</taxon>
        <taxon>Viridiplantae</taxon>
        <taxon>Streptophyta</taxon>
        <taxon>Embryophyta</taxon>
        <taxon>Tracheophyta</taxon>
        <taxon>Spermatophyta</taxon>
        <taxon>Magnoliopsida</taxon>
        <taxon>Magnoliidae</taxon>
        <taxon>Laurales</taxon>
        <taxon>Lauraceae</taxon>
        <taxon>Persea</taxon>
    </lineage>
</organism>
<evidence type="ECO:0000313" key="1">
    <source>
        <dbReference type="EMBL" id="KAJ8649029.1"/>
    </source>
</evidence>
<name>A0ACC2MTJ5_PERAE</name>
<proteinExistence type="predicted"/>
<protein>
    <submittedName>
        <fullName evidence="1">Uncharacterized protein</fullName>
    </submittedName>
</protein>
<reference evidence="1 2" key="1">
    <citation type="journal article" date="2022" name="Hortic Res">
        <title>A haplotype resolved chromosomal level avocado genome allows analysis of novel avocado genes.</title>
        <authorList>
            <person name="Nath O."/>
            <person name="Fletcher S.J."/>
            <person name="Hayward A."/>
            <person name="Shaw L.M."/>
            <person name="Masouleh A.K."/>
            <person name="Furtado A."/>
            <person name="Henry R.J."/>
            <person name="Mitter N."/>
        </authorList>
    </citation>
    <scope>NUCLEOTIDE SEQUENCE [LARGE SCALE GENOMIC DNA]</scope>
    <source>
        <strain evidence="2">cv. Hass</strain>
    </source>
</reference>
<keyword evidence="2" id="KW-1185">Reference proteome</keyword>
<evidence type="ECO:0000313" key="2">
    <source>
        <dbReference type="Proteomes" id="UP001234297"/>
    </source>
</evidence>
<comment type="caution">
    <text evidence="1">The sequence shown here is derived from an EMBL/GenBank/DDBJ whole genome shotgun (WGS) entry which is preliminary data.</text>
</comment>
<dbReference type="Proteomes" id="UP001234297">
    <property type="component" value="Chromosome 1"/>
</dbReference>
<accession>A0ACC2MTJ5</accession>
<gene>
    <name evidence="1" type="ORF">MRB53_002052</name>
</gene>